<accession>A0A0G1P3T6</accession>
<gene>
    <name evidence="1" type="ORF">UW92_C0019G0009</name>
</gene>
<evidence type="ECO:0000313" key="1">
    <source>
        <dbReference type="EMBL" id="KKT91054.1"/>
    </source>
</evidence>
<evidence type="ECO:0000313" key="2">
    <source>
        <dbReference type="Proteomes" id="UP000033966"/>
    </source>
</evidence>
<organism evidence="1 2">
    <name type="scientific">Candidatus Jorgensenbacteria bacterium GW2011_GWA2_45_13</name>
    <dbReference type="NCBI Taxonomy" id="1618662"/>
    <lineage>
        <taxon>Bacteria</taxon>
        <taxon>Candidatus Joergenseniibacteriota</taxon>
    </lineage>
</organism>
<comment type="caution">
    <text evidence="1">The sequence shown here is derived from an EMBL/GenBank/DDBJ whole genome shotgun (WGS) entry which is preliminary data.</text>
</comment>
<dbReference type="EMBL" id="LCKF01000019">
    <property type="protein sequence ID" value="KKT91054.1"/>
    <property type="molecule type" value="Genomic_DNA"/>
</dbReference>
<name>A0A0G1P3T6_9BACT</name>
<reference evidence="1 2" key="1">
    <citation type="journal article" date="2015" name="Nature">
        <title>rRNA introns, odd ribosomes, and small enigmatic genomes across a large radiation of phyla.</title>
        <authorList>
            <person name="Brown C.T."/>
            <person name="Hug L.A."/>
            <person name="Thomas B.C."/>
            <person name="Sharon I."/>
            <person name="Castelle C.J."/>
            <person name="Singh A."/>
            <person name="Wilkins M.J."/>
            <person name="Williams K.H."/>
            <person name="Banfield J.F."/>
        </authorList>
    </citation>
    <scope>NUCLEOTIDE SEQUENCE [LARGE SCALE GENOMIC DNA]</scope>
</reference>
<proteinExistence type="predicted"/>
<sequence>MGMSLRTALEIYTNPFDLSFVVSKDVIAISRGPGHDFKPLLTGKLNLKTLKEAAEQFGKILKQIVEASEKELQNTDSLLTRILNPKGNPPKEGTVLTHNMIEEIISIATSDVKGGFEFGTYLPPFICCETPLLWNVSSPPWDSFSTKQSICEECGKIRQRMNTVKNEMEDVLYQNKRAYKPPFGDRPLQIFKTSNGIFVRDLSPETSISGKPLIRAVKMCSNGLQTRFYIPPFDIESIHYIIGDENSVLYKKLKGTVEEMPFPLLARVKTK</sequence>
<dbReference type="AlphaFoldDB" id="A0A0G1P3T6"/>
<protein>
    <submittedName>
        <fullName evidence="1">Uncharacterized protein</fullName>
    </submittedName>
</protein>
<dbReference type="Proteomes" id="UP000033966">
    <property type="component" value="Unassembled WGS sequence"/>
</dbReference>